<evidence type="ECO:0000313" key="2">
    <source>
        <dbReference type="Proteomes" id="UP000501623"/>
    </source>
</evidence>
<sequence>METRLCQLFAYCETSGAPVGICSLEDAKAWCGTEYKQPLYWDVIQSIGQMQLFQFDATHCFFNTETGNFALYRSTDGAELVIAEIISIEEDAAIPLSGLAFNCDIDTQASIKLKGWTCFF</sequence>
<dbReference type="AlphaFoldDB" id="A0A6M6BNZ1"/>
<reference evidence="1 2" key="1">
    <citation type="submission" date="2020-05" db="EMBL/GenBank/DDBJ databases">
        <title>Complete genome sequence of Hymenobacter sp. TS19 in Coasted Sand Dune.</title>
        <authorList>
            <person name="Lee J.-H."/>
            <person name="Jung J.-H."/>
            <person name="Jeong S."/>
            <person name="Zhao L."/>
            <person name="Kim M.-K."/>
            <person name="Seo H.-S."/>
            <person name="Lim S."/>
        </authorList>
    </citation>
    <scope>NUCLEOTIDE SEQUENCE [LARGE SCALE GENOMIC DNA]</scope>
    <source>
        <strain evidence="1 2">TS19</strain>
    </source>
</reference>
<dbReference type="KEGG" id="hts:HMJ29_18210"/>
<protein>
    <submittedName>
        <fullName evidence="1">Uncharacterized protein</fullName>
    </submittedName>
</protein>
<dbReference type="EMBL" id="CP053538">
    <property type="protein sequence ID" value="QJX48745.1"/>
    <property type="molecule type" value="Genomic_DNA"/>
</dbReference>
<keyword evidence="2" id="KW-1185">Reference proteome</keyword>
<dbReference type="Proteomes" id="UP000501623">
    <property type="component" value="Chromosome"/>
</dbReference>
<organism evidence="1 2">
    <name type="scientific">Hymenobacter taeanensis</name>
    <dbReference type="NCBI Taxonomy" id="2735321"/>
    <lineage>
        <taxon>Bacteria</taxon>
        <taxon>Pseudomonadati</taxon>
        <taxon>Bacteroidota</taxon>
        <taxon>Cytophagia</taxon>
        <taxon>Cytophagales</taxon>
        <taxon>Hymenobacteraceae</taxon>
        <taxon>Hymenobacter</taxon>
    </lineage>
</organism>
<proteinExistence type="predicted"/>
<dbReference type="RefSeq" id="WP_171592831.1">
    <property type="nucleotide sequence ID" value="NZ_CP053538.1"/>
</dbReference>
<evidence type="ECO:0000313" key="1">
    <source>
        <dbReference type="EMBL" id="QJX48745.1"/>
    </source>
</evidence>
<gene>
    <name evidence="1" type="ORF">HMJ29_18210</name>
</gene>
<name>A0A6M6BNZ1_9BACT</name>
<accession>A0A6M6BNZ1</accession>